<dbReference type="Gene3D" id="3.40.50.10900">
    <property type="entry name" value="PAC-like subunit"/>
    <property type="match status" value="1"/>
</dbReference>
<dbReference type="PANTHER" id="PTHR35610">
    <property type="entry name" value="3-ISOPROPYLMALATE DEHYDRATASE-RELATED"/>
    <property type="match status" value="1"/>
</dbReference>
<dbReference type="KEGG" id="abri:DFR85_10425"/>
<dbReference type="PANTHER" id="PTHR35610:SF3">
    <property type="entry name" value="PROTEASOME ASSEMBLY CHAPERONE FAMILY PROTEIN"/>
    <property type="match status" value="1"/>
</dbReference>
<dbReference type="SUPFAM" id="SSF159659">
    <property type="entry name" value="Cgl1923-like"/>
    <property type="match status" value="1"/>
</dbReference>
<name>A0A2U9IFW8_9CREN</name>
<dbReference type="GeneID" id="36832575"/>
<dbReference type="GO" id="GO:0016874">
    <property type="term" value="F:ligase activity"/>
    <property type="evidence" value="ECO:0007669"/>
    <property type="project" value="UniProtKB-KW"/>
</dbReference>
<dbReference type="InterPro" id="IPR038389">
    <property type="entry name" value="PSMG2_sf"/>
</dbReference>
<organism evidence="1 2">
    <name type="scientific">Acidianus brierleyi</name>
    <dbReference type="NCBI Taxonomy" id="41673"/>
    <lineage>
        <taxon>Archaea</taxon>
        <taxon>Thermoproteota</taxon>
        <taxon>Thermoprotei</taxon>
        <taxon>Sulfolobales</taxon>
        <taxon>Sulfolobaceae</taxon>
        <taxon>Acidianus</taxon>
    </lineage>
</organism>
<proteinExistence type="predicted"/>
<evidence type="ECO:0000313" key="2">
    <source>
        <dbReference type="Proteomes" id="UP000248044"/>
    </source>
</evidence>
<keyword evidence="2" id="KW-1185">Reference proteome</keyword>
<evidence type="ECO:0000313" key="1">
    <source>
        <dbReference type="EMBL" id="AWR94947.1"/>
    </source>
</evidence>
<protein>
    <submittedName>
        <fullName evidence="1">Carboxylate--amine ligase</fullName>
    </submittedName>
</protein>
<dbReference type="AlphaFoldDB" id="A0A2U9IFW8"/>
<dbReference type="Proteomes" id="UP000248044">
    <property type="component" value="Chromosome"/>
</dbReference>
<gene>
    <name evidence="1" type="ORF">DFR85_10425</name>
</gene>
<dbReference type="Pfam" id="PF09754">
    <property type="entry name" value="PAC2"/>
    <property type="match status" value="1"/>
</dbReference>
<dbReference type="InterPro" id="IPR019151">
    <property type="entry name" value="Proteasome_assmbl_chaperone_2"/>
</dbReference>
<dbReference type="EMBL" id="CP029289">
    <property type="protein sequence ID" value="AWR94947.1"/>
    <property type="molecule type" value="Genomic_DNA"/>
</dbReference>
<accession>A0A2U9IFW8</accession>
<dbReference type="RefSeq" id="WP_110270828.1">
    <property type="nucleotide sequence ID" value="NZ_CP029289.2"/>
</dbReference>
<reference evidence="1 2" key="1">
    <citation type="submission" date="2018-05" db="EMBL/GenBank/DDBJ databases">
        <title>Complete Genome Sequences of Extremely Thermoacidophilic, Metal-Mobilizing Type-Strain Members of the Archaeal Family Sulfolobaceae: Acidianus brierleyi DSM-1651T, Acidianus sulfidivorans DSM-18786T, Metallosphaera hakonensis DSM-7519T, and Metallosphaera prunae DSM-10039T.</title>
        <authorList>
            <person name="Counts J.A."/>
            <person name="Kelly R.M."/>
        </authorList>
    </citation>
    <scope>NUCLEOTIDE SEQUENCE [LARGE SCALE GENOMIC DNA]</scope>
    <source>
        <strain evidence="1 2">DSM 1651</strain>
    </source>
</reference>
<sequence length="250" mass="27855">MQSEFEVKEFSLPRISKPSYMVIGLPDAGLVGAISTEFLIEKFSLKEFGELYSTKYIPPIMHVTNGIAKSPLRLYYSENPNIIVFHSWTALPSSSIYPLAKFIVQYASKYSISKIISITGLPIQNRLDIEKPTAYWISSNSDLSQELEKIGIMQKFGDGYIAGPYAPILLESSKAGIDNFVIAIESFLDLPDPEASAVALDVLSKYIGFKVDVSSLLQEAEEIREKIKGLMEQTKKELPSYSVGKPMTYT</sequence>
<dbReference type="OrthoDB" id="31247at2157"/>
<keyword evidence="1" id="KW-0436">Ligase</keyword>